<gene>
    <name evidence="1" type="ORF">HED55_04255</name>
</gene>
<proteinExistence type="predicted"/>
<evidence type="ECO:0000313" key="2">
    <source>
        <dbReference type="Proteomes" id="UP000704467"/>
    </source>
</evidence>
<organism evidence="1 2">
    <name type="scientific">Brucella haematophila</name>
    <dbReference type="NCBI Taxonomy" id="419474"/>
    <lineage>
        <taxon>Bacteria</taxon>
        <taxon>Pseudomonadati</taxon>
        <taxon>Pseudomonadota</taxon>
        <taxon>Alphaproteobacteria</taxon>
        <taxon>Hyphomicrobiales</taxon>
        <taxon>Brucellaceae</taxon>
        <taxon>Brucella/Ochrobactrum group</taxon>
        <taxon>Brucella</taxon>
    </lineage>
</organism>
<accession>A0ABX1DKM8</accession>
<name>A0ABX1DKM8_9HYPH</name>
<dbReference type="InterPro" id="IPR015424">
    <property type="entry name" value="PyrdxlP-dep_Trfase"/>
</dbReference>
<keyword evidence="2" id="KW-1185">Reference proteome</keyword>
<dbReference type="Pfam" id="PF01041">
    <property type="entry name" value="DegT_DnrJ_EryC1"/>
    <property type="match status" value="1"/>
</dbReference>
<reference evidence="1 2" key="1">
    <citation type="submission" date="2020-03" db="EMBL/GenBank/DDBJ databases">
        <title>Whole genome sequencing of clinical and environmental type strains of Ochrobactrum.</title>
        <authorList>
            <person name="Dharne M."/>
        </authorList>
    </citation>
    <scope>NUCLEOTIDE SEQUENCE [LARGE SCALE GENOMIC DNA]</scope>
    <source>
        <strain evidence="1 2">CIP 109452</strain>
    </source>
</reference>
<dbReference type="EMBL" id="JAAVLN010000001">
    <property type="protein sequence ID" value="NKC02861.1"/>
    <property type="molecule type" value="Genomic_DNA"/>
</dbReference>
<dbReference type="Proteomes" id="UP000704467">
    <property type="component" value="Unassembled WGS sequence"/>
</dbReference>
<dbReference type="InterPro" id="IPR000653">
    <property type="entry name" value="DegT/StrS_aminotransferase"/>
</dbReference>
<dbReference type="SUPFAM" id="SSF53383">
    <property type="entry name" value="PLP-dependent transferases"/>
    <property type="match status" value="1"/>
</dbReference>
<dbReference type="InterPro" id="IPR015422">
    <property type="entry name" value="PyrdxlP-dep_Trfase_small"/>
</dbReference>
<protein>
    <submittedName>
        <fullName evidence="1">Uncharacterized protein</fullName>
    </submittedName>
</protein>
<sequence>MVDDRDRVIEKMRAAGIDVAVHYPIAPGDQLAYNLDIDRMTCVAGRQASRNCLSLPIWPGITTAQQDAVICALLEAAE</sequence>
<evidence type="ECO:0000313" key="1">
    <source>
        <dbReference type="EMBL" id="NKC02861.1"/>
    </source>
</evidence>
<comment type="caution">
    <text evidence="1">The sequence shown here is derived from an EMBL/GenBank/DDBJ whole genome shotgun (WGS) entry which is preliminary data.</text>
</comment>
<dbReference type="Gene3D" id="3.90.1150.10">
    <property type="entry name" value="Aspartate Aminotransferase, domain 1"/>
    <property type="match status" value="1"/>
</dbReference>